<gene>
    <name evidence="1" type="ORF">AAAT34_02640</name>
</gene>
<keyword evidence="2" id="KW-1185">Reference proteome</keyword>
<evidence type="ECO:0000313" key="1">
    <source>
        <dbReference type="EMBL" id="MEQ2485950.1"/>
    </source>
</evidence>
<protein>
    <submittedName>
        <fullName evidence="1">Glutaredoxin-related protein</fullName>
    </submittedName>
</protein>
<reference evidence="1 2" key="1">
    <citation type="submission" date="2024-04" db="EMBL/GenBank/DDBJ databases">
        <title>Human intestinal bacterial collection.</title>
        <authorList>
            <person name="Pauvert C."/>
            <person name="Hitch T.C.A."/>
            <person name="Clavel T."/>
        </authorList>
    </citation>
    <scope>NUCLEOTIDE SEQUENCE [LARGE SCALE GENOMIC DNA]</scope>
    <source>
        <strain evidence="1 2">CLA-AA-H145</strain>
    </source>
</reference>
<name>A0ABV1FNK2_9BACT</name>
<evidence type="ECO:0000313" key="2">
    <source>
        <dbReference type="Proteomes" id="UP001487296"/>
    </source>
</evidence>
<dbReference type="RefSeq" id="WP_215758905.1">
    <property type="nucleotide sequence ID" value="NZ_JAHKBE010000004.1"/>
</dbReference>
<dbReference type="Proteomes" id="UP001487296">
    <property type="component" value="Unassembled WGS sequence"/>
</dbReference>
<sequence length="98" mass="10995">MIKIYGMKTCPHCVYLDEQIAGDDRFQVLDIGEHVRYMREFIHLRDTSPAFDNAKEVGDVGIPCFLLEDGTVTLKPEDVGLREYDPEAPSCSLDGKGC</sequence>
<organism evidence="1 2">
    <name type="scientific">Hallella faecis</name>
    <dbReference type="NCBI Taxonomy" id="2841596"/>
    <lineage>
        <taxon>Bacteria</taxon>
        <taxon>Pseudomonadati</taxon>
        <taxon>Bacteroidota</taxon>
        <taxon>Bacteroidia</taxon>
        <taxon>Bacteroidales</taxon>
        <taxon>Prevotellaceae</taxon>
        <taxon>Hallella</taxon>
    </lineage>
</organism>
<dbReference type="EMBL" id="JBBNFP010000005">
    <property type="protein sequence ID" value="MEQ2485950.1"/>
    <property type="molecule type" value="Genomic_DNA"/>
</dbReference>
<accession>A0ABV1FNK2</accession>
<comment type="caution">
    <text evidence="1">The sequence shown here is derived from an EMBL/GenBank/DDBJ whole genome shotgun (WGS) entry which is preliminary data.</text>
</comment>
<proteinExistence type="predicted"/>